<evidence type="ECO:0000313" key="3">
    <source>
        <dbReference type="EMBL" id="ACK67508.1"/>
    </source>
</evidence>
<reference evidence="4" key="1">
    <citation type="journal article" date="2011" name="MBio">
        <title>Novel metabolic attributes of the genus Cyanothece, comprising a group of unicellular nitrogen-fixing Cyanobacteria.</title>
        <authorList>
            <person name="Bandyopadhyay A."/>
            <person name="Elvitigala T."/>
            <person name="Welsh E."/>
            <person name="Stockel J."/>
            <person name="Liberton M."/>
            <person name="Min H."/>
            <person name="Sherman L.A."/>
            <person name="Pakrasi H.B."/>
        </authorList>
    </citation>
    <scope>NUCLEOTIDE SEQUENCE [LARGE SCALE GENOMIC DNA]</scope>
    <source>
        <strain evidence="4">PCC 8801</strain>
    </source>
</reference>
<feature type="transmembrane region" description="Helical" evidence="2">
    <location>
        <begin position="63"/>
        <end position="82"/>
    </location>
</feature>
<dbReference type="AlphaFoldDB" id="B7K1G6"/>
<keyword evidence="4" id="KW-1185">Reference proteome</keyword>
<keyword evidence="2" id="KW-0472">Membrane</keyword>
<feature type="compositionally biased region" description="Polar residues" evidence="1">
    <location>
        <begin position="14"/>
        <end position="31"/>
    </location>
</feature>
<protein>
    <submittedName>
        <fullName evidence="3">Uncharacterized protein</fullName>
    </submittedName>
</protein>
<proteinExistence type="predicted"/>
<evidence type="ECO:0000313" key="4">
    <source>
        <dbReference type="Proteomes" id="UP000008204"/>
    </source>
</evidence>
<dbReference type="HOGENOM" id="CLU_2463923_0_0_3"/>
<dbReference type="KEGG" id="cyp:PCC8801_3543"/>
<evidence type="ECO:0000256" key="2">
    <source>
        <dbReference type="SAM" id="Phobius"/>
    </source>
</evidence>
<evidence type="ECO:0000256" key="1">
    <source>
        <dbReference type="SAM" id="MobiDB-lite"/>
    </source>
</evidence>
<accession>B7K1G6</accession>
<dbReference type="Proteomes" id="UP000008204">
    <property type="component" value="Chromosome"/>
</dbReference>
<feature type="region of interest" description="Disordered" evidence="1">
    <location>
        <begin position="1"/>
        <end position="39"/>
    </location>
</feature>
<keyword evidence="2" id="KW-0812">Transmembrane</keyword>
<gene>
    <name evidence="3" type="ordered locus">PCC8801_3543</name>
</gene>
<dbReference type="EMBL" id="CP001287">
    <property type="protein sequence ID" value="ACK67508.1"/>
    <property type="molecule type" value="Genomic_DNA"/>
</dbReference>
<sequence length="88" mass="9675">MLLAHGNHSHTNHQETITPFPTPKTHSTNNDSTHKSGGKTEVLTLSIQLNDSPLKSSINSLPGLGELIFLMIVITPIFLTLIKKKIQH</sequence>
<organism evidence="3 4">
    <name type="scientific">Rippkaea orientalis (strain PCC 8801 / RF-1)</name>
    <name type="common">Cyanothece sp. (strain PCC 8801)</name>
    <dbReference type="NCBI Taxonomy" id="41431"/>
    <lineage>
        <taxon>Bacteria</taxon>
        <taxon>Bacillati</taxon>
        <taxon>Cyanobacteriota</taxon>
        <taxon>Cyanophyceae</taxon>
        <taxon>Oscillatoriophycideae</taxon>
        <taxon>Chroococcales</taxon>
        <taxon>Aphanothecaceae</taxon>
        <taxon>Rippkaea</taxon>
        <taxon>Rippkaea orientalis</taxon>
    </lineage>
</organism>
<name>B7K1G6_RIPO1</name>
<dbReference type="RefSeq" id="WP_012596766.1">
    <property type="nucleotide sequence ID" value="NC_011726.1"/>
</dbReference>
<keyword evidence="2" id="KW-1133">Transmembrane helix</keyword>